<dbReference type="EMBL" id="PRKZ01000010">
    <property type="protein sequence ID" value="RAW48176.1"/>
    <property type="molecule type" value="Genomic_DNA"/>
</dbReference>
<dbReference type="Proteomes" id="UP000251634">
    <property type="component" value="Unassembled WGS sequence"/>
</dbReference>
<dbReference type="RefSeq" id="WP_112116395.1">
    <property type="nucleotide sequence ID" value="NZ_PRKZ01000010.1"/>
</dbReference>
<dbReference type="PANTHER" id="PTHR32114:SF2">
    <property type="entry name" value="ABC TRANSPORTER ABCH.3"/>
    <property type="match status" value="1"/>
</dbReference>
<dbReference type="Pfam" id="PF13558">
    <property type="entry name" value="SbcC_Walker_B"/>
    <property type="match status" value="1"/>
</dbReference>
<comment type="similarity">
    <text evidence="1">Belongs to the SMC family. SbcC subfamily.</text>
</comment>
<keyword evidence="4" id="KW-0175">Coiled coil</keyword>
<feature type="domain" description="Rad50/SbcC-type AAA" evidence="5">
    <location>
        <begin position="5"/>
        <end position="195"/>
    </location>
</feature>
<comment type="caution">
    <text evidence="6">The sequence shown here is derived from an EMBL/GenBank/DDBJ whole genome shotgun (WGS) entry which is preliminary data.</text>
</comment>
<evidence type="ECO:0000256" key="4">
    <source>
        <dbReference type="SAM" id="Coils"/>
    </source>
</evidence>
<evidence type="ECO:0000256" key="1">
    <source>
        <dbReference type="ARBA" id="ARBA00006930"/>
    </source>
</evidence>
<dbReference type="InterPro" id="IPR038729">
    <property type="entry name" value="Rad50/SbcC_AAA"/>
</dbReference>
<feature type="coiled-coil region" evidence="4">
    <location>
        <begin position="522"/>
        <end position="640"/>
    </location>
</feature>
<gene>
    <name evidence="6" type="ORF">C4N25_12140</name>
</gene>
<reference evidence="6 7" key="1">
    <citation type="submission" date="2018-02" db="EMBL/GenBank/DDBJ databases">
        <title>Complete genome sequencing of Faecalibacterium prausnitzii strains isolated from the human gut.</title>
        <authorList>
            <person name="Fitzgerald B.C."/>
            <person name="Shkoporov A.N."/>
            <person name="Ross P.R."/>
            <person name="Hill C."/>
        </authorList>
    </citation>
    <scope>NUCLEOTIDE SEQUENCE [LARGE SCALE GENOMIC DNA]</scope>
    <source>
        <strain evidence="6 7">APC942/8-14-2</strain>
    </source>
</reference>
<evidence type="ECO:0000313" key="6">
    <source>
        <dbReference type="EMBL" id="RAW48176.1"/>
    </source>
</evidence>
<dbReference type="GO" id="GO:0006302">
    <property type="term" value="P:double-strand break repair"/>
    <property type="evidence" value="ECO:0007669"/>
    <property type="project" value="InterPro"/>
</dbReference>
<name>A0A329TI57_9FIRM</name>
<dbReference type="AlphaFoldDB" id="A0A329TI57"/>
<dbReference type="SUPFAM" id="SSF52540">
    <property type="entry name" value="P-loop containing nucleoside triphosphate hydrolases"/>
    <property type="match status" value="1"/>
</dbReference>
<proteinExistence type="inferred from homology"/>
<dbReference type="Pfam" id="PF13476">
    <property type="entry name" value="AAA_23"/>
    <property type="match status" value="1"/>
</dbReference>
<evidence type="ECO:0000256" key="2">
    <source>
        <dbReference type="ARBA" id="ARBA00011322"/>
    </source>
</evidence>
<organism evidence="6 7">
    <name type="scientific">Faecalibacterium prausnitzii</name>
    <dbReference type="NCBI Taxonomy" id="853"/>
    <lineage>
        <taxon>Bacteria</taxon>
        <taxon>Bacillati</taxon>
        <taxon>Bacillota</taxon>
        <taxon>Clostridia</taxon>
        <taxon>Eubacteriales</taxon>
        <taxon>Oscillospiraceae</taxon>
        <taxon>Faecalibacterium</taxon>
    </lineage>
</organism>
<accession>A0A329TI57</accession>
<dbReference type="GO" id="GO:0016887">
    <property type="term" value="F:ATP hydrolysis activity"/>
    <property type="evidence" value="ECO:0007669"/>
    <property type="project" value="InterPro"/>
</dbReference>
<dbReference type="Gene3D" id="3.40.50.300">
    <property type="entry name" value="P-loop containing nucleotide triphosphate hydrolases"/>
    <property type="match status" value="2"/>
</dbReference>
<evidence type="ECO:0000259" key="5">
    <source>
        <dbReference type="Pfam" id="PF13476"/>
    </source>
</evidence>
<protein>
    <recommendedName>
        <fullName evidence="3">Nuclease SbcCD subunit C</fullName>
    </recommendedName>
</protein>
<comment type="subunit">
    <text evidence="2">Heterodimer of SbcC and SbcD.</text>
</comment>
<feature type="coiled-coil region" evidence="4">
    <location>
        <begin position="242"/>
        <end position="376"/>
    </location>
</feature>
<evidence type="ECO:0000256" key="3">
    <source>
        <dbReference type="ARBA" id="ARBA00013368"/>
    </source>
</evidence>
<dbReference type="PANTHER" id="PTHR32114">
    <property type="entry name" value="ABC TRANSPORTER ABCH.3"/>
    <property type="match status" value="1"/>
</dbReference>
<dbReference type="InterPro" id="IPR027417">
    <property type="entry name" value="P-loop_NTPase"/>
</dbReference>
<sequence>MRPLKLTLSAFGPYAAETTLPLEQLGRGGLYLVTGDTGAGKTTLFDAITYALYDHSSGGVREGAMLRSKYADPKTPTFVELEFEVNGQRYTVRRNPEYLRPKARGEGFTTEKADATLTYADGRPPVTKAKEVTAAVIDIIGLDYSQFSQIAMIAQGQFTRLLNASTEERSRIFRKLFRTQRYQKLQESLQAEASALTAQRAAQKVRIGQILSGISYPPEDPDAEALDALRQPEAQLLPDAVLALLDDLLARQETELTRLAAQRAEKEAALDALQQTLGRAQQAQKLQQELAAKRAKAQETALLEAARAAARRKTLDELTTRLAETETALAGLADTDTRRVELEADASRLAQRGETLRKLEQSLTDCQRRAAAAKAAQEQYRQAAARQTEAHTARDGLERAFLDAQAGLLAQTLEEGMPCPVCGSTHHPAKALLPRTAPTQTQVNAAKRAATEADAAAQEASAAARAALTREQEGRARLRQDAEALLPERFTSPEGPVPLTVGLLKTALAEEHTALRRALDALHAQQTENAAQTKRRTQLEAQRKQLADQRAALEAQAAQAQQAAAAADATVRTLEAQQTSENTLPPQELAALQARQTELQTARSQLTAAEKALNARLVPNRNAAAQYRQHSARLTALEHRWQWVSALSATAGGTLSSKQKIRLEAYIQMNYLDRILVHANTRLMQMTAGQYELERIGAENQRSQSGLDLGVIDHYNGTRRSVKTLSGGESFKASLALALGLSDEVQSAAGGIRLDTLFLDEGFGSLDEDSLEQAIRVLAGLTEGDRLVGIISHVGALKDRVDRQVVVRKARSGGSTVELIV</sequence>
<evidence type="ECO:0000313" key="7">
    <source>
        <dbReference type="Proteomes" id="UP000251634"/>
    </source>
</evidence>